<dbReference type="InterPro" id="IPR036637">
    <property type="entry name" value="Phosphohistidine_dom_sf"/>
</dbReference>
<dbReference type="PANTHER" id="PTHR43030:SF1">
    <property type="entry name" value="PHOSPHOENOLPYRUVATE SYNTHASE"/>
    <property type="match status" value="1"/>
</dbReference>
<dbReference type="SUPFAM" id="SSF52009">
    <property type="entry name" value="Phosphohistidine domain"/>
    <property type="match status" value="1"/>
</dbReference>
<name>A0A517WVH4_9PLAN</name>
<dbReference type="RefSeq" id="WP_145175172.1">
    <property type="nucleotide sequence ID" value="NZ_CP037422.1"/>
</dbReference>
<evidence type="ECO:0000256" key="11">
    <source>
        <dbReference type="ARBA" id="ARBA00022840"/>
    </source>
</evidence>
<organism evidence="17 18">
    <name type="scientific">Gimesia aquarii</name>
    <dbReference type="NCBI Taxonomy" id="2527964"/>
    <lineage>
        <taxon>Bacteria</taxon>
        <taxon>Pseudomonadati</taxon>
        <taxon>Planctomycetota</taxon>
        <taxon>Planctomycetia</taxon>
        <taxon>Planctomycetales</taxon>
        <taxon>Planctomycetaceae</taxon>
        <taxon>Gimesia</taxon>
    </lineage>
</organism>
<evidence type="ECO:0000256" key="7">
    <source>
        <dbReference type="ARBA" id="ARBA00022679"/>
    </source>
</evidence>
<keyword evidence="7 17" id="KW-0808">Transferase</keyword>
<keyword evidence="12" id="KW-0460">Magnesium</keyword>
<proteinExistence type="inferred from homology"/>
<evidence type="ECO:0000256" key="13">
    <source>
        <dbReference type="ARBA" id="ARBA00033470"/>
    </source>
</evidence>
<dbReference type="Proteomes" id="UP000318384">
    <property type="component" value="Chromosome"/>
</dbReference>
<dbReference type="InterPro" id="IPR008279">
    <property type="entry name" value="PEP-util_enz_mobile_dom"/>
</dbReference>
<evidence type="ECO:0000259" key="16">
    <source>
        <dbReference type="Pfam" id="PF01326"/>
    </source>
</evidence>
<dbReference type="PANTHER" id="PTHR43030">
    <property type="entry name" value="PHOSPHOENOLPYRUVATE SYNTHASE"/>
    <property type="match status" value="1"/>
</dbReference>
<evidence type="ECO:0000256" key="14">
    <source>
        <dbReference type="ARBA" id="ARBA00047700"/>
    </source>
</evidence>
<dbReference type="InterPro" id="IPR002192">
    <property type="entry name" value="PPDK_AMP/ATP-bd"/>
</dbReference>
<dbReference type="Gene3D" id="3.30.1490.20">
    <property type="entry name" value="ATP-grasp fold, A domain"/>
    <property type="match status" value="1"/>
</dbReference>
<comment type="pathway">
    <text evidence="3">Carbohydrate biosynthesis; gluconeogenesis.</text>
</comment>
<reference evidence="17 18" key="1">
    <citation type="submission" date="2019-03" db="EMBL/GenBank/DDBJ databases">
        <title>Deep-cultivation of Planctomycetes and their phenomic and genomic characterization uncovers novel biology.</title>
        <authorList>
            <person name="Wiegand S."/>
            <person name="Jogler M."/>
            <person name="Boedeker C."/>
            <person name="Pinto D."/>
            <person name="Vollmers J."/>
            <person name="Rivas-Marin E."/>
            <person name="Kohn T."/>
            <person name="Peeters S.H."/>
            <person name="Heuer A."/>
            <person name="Rast P."/>
            <person name="Oberbeckmann S."/>
            <person name="Bunk B."/>
            <person name="Jeske O."/>
            <person name="Meyerdierks A."/>
            <person name="Storesund J.E."/>
            <person name="Kallscheuer N."/>
            <person name="Luecker S."/>
            <person name="Lage O.M."/>
            <person name="Pohl T."/>
            <person name="Merkel B.J."/>
            <person name="Hornburger P."/>
            <person name="Mueller R.-W."/>
            <person name="Bruemmer F."/>
            <person name="Labrenz M."/>
            <person name="Spormann A.M."/>
            <person name="Op den Camp H."/>
            <person name="Overmann J."/>
            <person name="Amann R."/>
            <person name="Jetten M.S.M."/>
            <person name="Mascher T."/>
            <person name="Medema M.H."/>
            <person name="Devos D.P."/>
            <person name="Kaster A.-K."/>
            <person name="Ovreas L."/>
            <person name="Rohde M."/>
            <person name="Galperin M.Y."/>
            <person name="Jogler C."/>
        </authorList>
    </citation>
    <scope>NUCLEOTIDE SEQUENCE [LARGE SCALE GENOMIC DNA]</scope>
    <source>
        <strain evidence="17 18">V202</strain>
    </source>
</reference>
<dbReference type="Gene3D" id="3.30.470.20">
    <property type="entry name" value="ATP-grasp fold, B domain"/>
    <property type="match status" value="1"/>
</dbReference>
<accession>A0A517WVH4</accession>
<evidence type="ECO:0000313" key="18">
    <source>
        <dbReference type="Proteomes" id="UP000318384"/>
    </source>
</evidence>
<evidence type="ECO:0000256" key="2">
    <source>
        <dbReference type="ARBA" id="ARBA00002988"/>
    </source>
</evidence>
<comment type="function">
    <text evidence="2">Catalyzes the phosphorylation of pyruvate to phosphoenolpyruvate.</text>
</comment>
<feature type="domain" description="Pyruvate phosphate dikinase AMP/ATP-binding" evidence="16">
    <location>
        <begin position="18"/>
        <end position="327"/>
    </location>
</feature>
<gene>
    <name evidence="17" type="primary">ppsA_1</name>
    <name evidence="17" type="ORF">V202x_26290</name>
</gene>
<evidence type="ECO:0000256" key="8">
    <source>
        <dbReference type="ARBA" id="ARBA00022723"/>
    </source>
</evidence>
<dbReference type="Pfam" id="PF01326">
    <property type="entry name" value="PPDK_N"/>
    <property type="match status" value="1"/>
</dbReference>
<dbReference type="GO" id="GO:0008986">
    <property type="term" value="F:pyruvate, water dikinase activity"/>
    <property type="evidence" value="ECO:0007669"/>
    <property type="project" value="UniProtKB-EC"/>
</dbReference>
<dbReference type="OrthoDB" id="9765468at2"/>
<dbReference type="EMBL" id="CP037422">
    <property type="protein sequence ID" value="QDU09256.1"/>
    <property type="molecule type" value="Genomic_DNA"/>
</dbReference>
<evidence type="ECO:0000256" key="10">
    <source>
        <dbReference type="ARBA" id="ARBA00022777"/>
    </source>
</evidence>
<comment type="catalytic activity">
    <reaction evidence="14">
        <text>pyruvate + ATP + H2O = phosphoenolpyruvate + AMP + phosphate + 2 H(+)</text>
        <dbReference type="Rhea" id="RHEA:11364"/>
        <dbReference type="ChEBI" id="CHEBI:15361"/>
        <dbReference type="ChEBI" id="CHEBI:15377"/>
        <dbReference type="ChEBI" id="CHEBI:15378"/>
        <dbReference type="ChEBI" id="CHEBI:30616"/>
        <dbReference type="ChEBI" id="CHEBI:43474"/>
        <dbReference type="ChEBI" id="CHEBI:58702"/>
        <dbReference type="ChEBI" id="CHEBI:456215"/>
        <dbReference type="EC" id="2.7.9.2"/>
    </reaction>
</comment>
<dbReference type="GO" id="GO:0046872">
    <property type="term" value="F:metal ion binding"/>
    <property type="evidence" value="ECO:0007669"/>
    <property type="project" value="UniProtKB-KW"/>
</dbReference>
<evidence type="ECO:0000256" key="5">
    <source>
        <dbReference type="ARBA" id="ARBA00011996"/>
    </source>
</evidence>
<evidence type="ECO:0000256" key="3">
    <source>
        <dbReference type="ARBA" id="ARBA00004742"/>
    </source>
</evidence>
<dbReference type="SUPFAM" id="SSF56059">
    <property type="entry name" value="Glutathione synthetase ATP-binding domain-like"/>
    <property type="match status" value="1"/>
</dbReference>
<protein>
    <recommendedName>
        <fullName evidence="6">Phosphoenolpyruvate synthase</fullName>
        <ecNumber evidence="5">2.7.9.2</ecNumber>
    </recommendedName>
    <alternativeName>
        <fullName evidence="13">Pyruvate, water dikinase</fullName>
    </alternativeName>
</protein>
<evidence type="ECO:0000256" key="6">
    <source>
        <dbReference type="ARBA" id="ARBA00021623"/>
    </source>
</evidence>
<keyword evidence="10" id="KW-0418">Kinase</keyword>
<feature type="domain" description="PEP-utilising enzyme mobile" evidence="15">
    <location>
        <begin position="604"/>
        <end position="672"/>
    </location>
</feature>
<dbReference type="AlphaFoldDB" id="A0A517WVH4"/>
<evidence type="ECO:0000256" key="12">
    <source>
        <dbReference type="ARBA" id="ARBA00022842"/>
    </source>
</evidence>
<evidence type="ECO:0000256" key="1">
    <source>
        <dbReference type="ARBA" id="ARBA00001946"/>
    </source>
</evidence>
<dbReference type="Gene3D" id="3.50.30.10">
    <property type="entry name" value="Phosphohistidine domain"/>
    <property type="match status" value="1"/>
</dbReference>
<dbReference type="Pfam" id="PF00391">
    <property type="entry name" value="PEP-utilizers"/>
    <property type="match status" value="1"/>
</dbReference>
<evidence type="ECO:0000256" key="9">
    <source>
        <dbReference type="ARBA" id="ARBA00022741"/>
    </source>
</evidence>
<evidence type="ECO:0000313" key="17">
    <source>
        <dbReference type="EMBL" id="QDU09256.1"/>
    </source>
</evidence>
<evidence type="ECO:0000256" key="4">
    <source>
        <dbReference type="ARBA" id="ARBA00007837"/>
    </source>
</evidence>
<keyword evidence="9" id="KW-0547">Nucleotide-binding</keyword>
<comment type="cofactor">
    <cofactor evidence="1">
        <name>Mg(2+)</name>
        <dbReference type="ChEBI" id="CHEBI:18420"/>
    </cofactor>
</comment>
<sequence length="685" mass="75736">MASRYTCPLSELNSSHVSEAGGKGASLGELMCAKAPVPPGFVVTSIAFQKFISQGDLKQIIVDTIQTLNAGQIDLAQANQQIHSALEVAAIPDEVIEAINKAQQTLQAGRVSVRSSATCEDSATSAWAGQLETFLDVTPDKIVENVRSCWLSLFSESALSYGATHGYAAGQISVAVVVQKMIASEISGIGFSVHPVTQEPDIQLIEACLGLGEAIVSGRIVPDQFVVARHSNEILESIVGDQKEALWMGSDHSKPKWQDLDGRGTKPKITSQQVIEYSKILARLHDHYGHPIDTEWAIEDGAFQILQARPITTLAKEYDQTLIDESQEWQFLVRRPFFLLAATVLPFWLDSKHADKTLGTHLNETLLIQDDTGLFNLFYAKKSIDAYMEHIGNLLQNERTHLIEILKHALGLYDEGYARIDRGLEGFDSLQEIEDFFADIAQHTTVFPAWVLIYIESNQIDDPEVQALSEKIRSHTFYPVIERRILEPLAIKTAKALGFSKPERACELIVWSELKNGLVTRDLLESRLAAVEAGHRSIFQVIEDQETFHLVSQTGYLLTRLAKQRQLQPVNHSHELTGQVAWPGVFRGRAHVVLSLDAMGQTMEPDEVLVSIQSSPALMPLLERCGAIVTDDGGIACHAAILARELRKPALIGTQLATRKIKTGDLIEVDTYHQVVRILEHDQSS</sequence>
<keyword evidence="8" id="KW-0479">Metal-binding</keyword>
<dbReference type="InterPro" id="IPR006319">
    <property type="entry name" value="PEP_synth"/>
</dbReference>
<evidence type="ECO:0000259" key="15">
    <source>
        <dbReference type="Pfam" id="PF00391"/>
    </source>
</evidence>
<dbReference type="UniPathway" id="UPA00138"/>
<comment type="similarity">
    <text evidence="4">Belongs to the PEP-utilizing enzyme family.</text>
</comment>
<dbReference type="GO" id="GO:0005524">
    <property type="term" value="F:ATP binding"/>
    <property type="evidence" value="ECO:0007669"/>
    <property type="project" value="UniProtKB-KW"/>
</dbReference>
<keyword evidence="11" id="KW-0067">ATP-binding</keyword>
<dbReference type="EC" id="2.7.9.2" evidence="5"/>
<keyword evidence="18" id="KW-1185">Reference proteome</keyword>
<dbReference type="InterPro" id="IPR013815">
    <property type="entry name" value="ATP_grasp_subdomain_1"/>
</dbReference>
<dbReference type="GO" id="GO:0006094">
    <property type="term" value="P:gluconeogenesis"/>
    <property type="evidence" value="ECO:0007669"/>
    <property type="project" value="UniProtKB-UniPathway"/>
</dbReference>
<keyword evidence="17" id="KW-0670">Pyruvate</keyword>